<feature type="non-terminal residue" evidence="2">
    <location>
        <position position="53"/>
    </location>
</feature>
<proteinExistence type="predicted"/>
<gene>
    <name evidence="2" type="ORF">L195_g063677</name>
</gene>
<dbReference type="AlphaFoldDB" id="A0A2K3KN88"/>
<comment type="caution">
    <text evidence="2">The sequence shown here is derived from an EMBL/GenBank/DDBJ whole genome shotgun (WGS) entry which is preliminary data.</text>
</comment>
<evidence type="ECO:0000256" key="1">
    <source>
        <dbReference type="SAM" id="MobiDB-lite"/>
    </source>
</evidence>
<reference evidence="2 3" key="2">
    <citation type="journal article" date="2017" name="Front. Plant Sci.">
        <title>Gene Classification and Mining of Molecular Markers Useful in Red Clover (Trifolium pratense) Breeding.</title>
        <authorList>
            <person name="Istvanek J."/>
            <person name="Dluhosova J."/>
            <person name="Dluhos P."/>
            <person name="Patkova L."/>
            <person name="Nedelnik J."/>
            <person name="Repkova J."/>
        </authorList>
    </citation>
    <scope>NUCLEOTIDE SEQUENCE [LARGE SCALE GENOMIC DNA]</scope>
    <source>
        <strain evidence="3">cv. Tatra</strain>
        <tissue evidence="2">Young leaves</tissue>
    </source>
</reference>
<reference evidence="2 3" key="1">
    <citation type="journal article" date="2014" name="Am. J. Bot.">
        <title>Genome assembly and annotation for red clover (Trifolium pratense; Fabaceae).</title>
        <authorList>
            <person name="Istvanek J."/>
            <person name="Jaros M."/>
            <person name="Krenek A."/>
            <person name="Repkova J."/>
        </authorList>
    </citation>
    <scope>NUCLEOTIDE SEQUENCE [LARGE SCALE GENOMIC DNA]</scope>
    <source>
        <strain evidence="3">cv. Tatra</strain>
        <tissue evidence="2">Young leaves</tissue>
    </source>
</reference>
<feature type="compositionally biased region" description="Low complexity" evidence="1">
    <location>
        <begin position="17"/>
        <end position="26"/>
    </location>
</feature>
<feature type="region of interest" description="Disordered" evidence="1">
    <location>
        <begin position="17"/>
        <end position="53"/>
    </location>
</feature>
<dbReference type="EMBL" id="ASHM01215924">
    <property type="protein sequence ID" value="PNX67774.1"/>
    <property type="molecule type" value="Genomic_DNA"/>
</dbReference>
<name>A0A2K3KN88_TRIPR</name>
<organism evidence="2 3">
    <name type="scientific">Trifolium pratense</name>
    <name type="common">Red clover</name>
    <dbReference type="NCBI Taxonomy" id="57577"/>
    <lineage>
        <taxon>Eukaryota</taxon>
        <taxon>Viridiplantae</taxon>
        <taxon>Streptophyta</taxon>
        <taxon>Embryophyta</taxon>
        <taxon>Tracheophyta</taxon>
        <taxon>Spermatophyta</taxon>
        <taxon>Magnoliopsida</taxon>
        <taxon>eudicotyledons</taxon>
        <taxon>Gunneridae</taxon>
        <taxon>Pentapetalae</taxon>
        <taxon>rosids</taxon>
        <taxon>fabids</taxon>
        <taxon>Fabales</taxon>
        <taxon>Fabaceae</taxon>
        <taxon>Papilionoideae</taxon>
        <taxon>50 kb inversion clade</taxon>
        <taxon>NPAAA clade</taxon>
        <taxon>Hologalegina</taxon>
        <taxon>IRL clade</taxon>
        <taxon>Trifolieae</taxon>
        <taxon>Trifolium</taxon>
    </lineage>
</organism>
<dbReference type="Proteomes" id="UP000236291">
    <property type="component" value="Unassembled WGS sequence"/>
</dbReference>
<protein>
    <submittedName>
        <fullName evidence="2">Uncharacterized protein</fullName>
    </submittedName>
</protein>
<evidence type="ECO:0000313" key="3">
    <source>
        <dbReference type="Proteomes" id="UP000236291"/>
    </source>
</evidence>
<accession>A0A2K3KN88</accession>
<evidence type="ECO:0000313" key="2">
    <source>
        <dbReference type="EMBL" id="PNX67774.1"/>
    </source>
</evidence>
<sequence length="53" mass="5649">MIWGASPSRFLEKMGLLRPGEPLRLLSPTSKKPKTQGAQDVPQSVGDATKGKG</sequence>